<evidence type="ECO:0000313" key="5">
    <source>
        <dbReference type="EMBL" id="KIL79290.1"/>
    </source>
</evidence>
<dbReference type="Gene3D" id="3.40.30.10">
    <property type="entry name" value="Glutaredoxin"/>
    <property type="match status" value="1"/>
</dbReference>
<dbReference type="PROSITE" id="PS51257">
    <property type="entry name" value="PROKAR_LIPOPROTEIN"/>
    <property type="match status" value="1"/>
</dbReference>
<dbReference type="PROSITE" id="PS51352">
    <property type="entry name" value="THIOREDOXIN_2"/>
    <property type="match status" value="1"/>
</dbReference>
<feature type="chain" id="PRO_5046855888" evidence="3">
    <location>
        <begin position="21"/>
        <end position="189"/>
    </location>
</feature>
<dbReference type="InterPro" id="IPR003782">
    <property type="entry name" value="SCO1/SenC"/>
</dbReference>
<keyword evidence="6" id="KW-1185">Reference proteome</keyword>
<protein>
    <submittedName>
        <fullName evidence="5">Cytochrome oxidase biogenesis protein Sco1/SenC/PrrC</fullName>
    </submittedName>
</protein>
<evidence type="ECO:0000313" key="6">
    <source>
        <dbReference type="Proteomes" id="UP000031982"/>
    </source>
</evidence>
<sequence length="189" mass="21536">MKKTWLLALSIALIILSACGLTEPKPYQMKPFTFTDHNNKAFGSKELKGKVWVANFIFTSCDTVCPPMTANMAELQKRLKDENLPAELVSFSVDPAVDTPEKLKKYMAAFTKDDSNWHMLTGYTQEQIETFGREEFQTLIQKPESSDQVIHNTNFYLVDQNGEIVNEYSFNLNSHSEDIIKDVKKALSQ</sequence>
<proteinExistence type="inferred from homology"/>
<dbReference type="InterPro" id="IPR036249">
    <property type="entry name" value="Thioredoxin-like_sf"/>
</dbReference>
<organism evidence="5 6">
    <name type="scientific">Bacillus badius</name>
    <dbReference type="NCBI Taxonomy" id="1455"/>
    <lineage>
        <taxon>Bacteria</taxon>
        <taxon>Bacillati</taxon>
        <taxon>Bacillota</taxon>
        <taxon>Bacilli</taxon>
        <taxon>Bacillales</taxon>
        <taxon>Bacillaceae</taxon>
        <taxon>Pseudobacillus</taxon>
    </lineage>
</organism>
<evidence type="ECO:0000259" key="4">
    <source>
        <dbReference type="PROSITE" id="PS51352"/>
    </source>
</evidence>
<evidence type="ECO:0000256" key="1">
    <source>
        <dbReference type="ARBA" id="ARBA00010996"/>
    </source>
</evidence>
<dbReference type="PANTHER" id="PTHR12151:SF25">
    <property type="entry name" value="LINALOOL DEHYDRATASE_ISOMERASE DOMAIN-CONTAINING PROTEIN"/>
    <property type="match status" value="1"/>
</dbReference>
<dbReference type="CDD" id="cd02968">
    <property type="entry name" value="SCO"/>
    <property type="match status" value="1"/>
</dbReference>
<evidence type="ECO:0000256" key="3">
    <source>
        <dbReference type="SAM" id="SignalP"/>
    </source>
</evidence>
<name>A0ABR5AXF2_BACBA</name>
<feature type="domain" description="Thioredoxin" evidence="4">
    <location>
        <begin position="23"/>
        <end position="188"/>
    </location>
</feature>
<dbReference type="RefSeq" id="WP_041094759.1">
    <property type="nucleotide sequence ID" value="NZ_JARTHD010000018.1"/>
</dbReference>
<gene>
    <name evidence="5" type="ORF">SD77_3156</name>
</gene>
<accession>A0ABR5AXF2</accession>
<dbReference type="InterPro" id="IPR013766">
    <property type="entry name" value="Thioredoxin_domain"/>
</dbReference>
<keyword evidence="2" id="KW-0186">Copper</keyword>
<dbReference type="Proteomes" id="UP000031982">
    <property type="component" value="Unassembled WGS sequence"/>
</dbReference>
<dbReference type="SUPFAM" id="SSF52833">
    <property type="entry name" value="Thioredoxin-like"/>
    <property type="match status" value="1"/>
</dbReference>
<dbReference type="Pfam" id="PF02630">
    <property type="entry name" value="SCO1-SenC"/>
    <property type="match status" value="1"/>
</dbReference>
<reference evidence="5 6" key="1">
    <citation type="submission" date="2015-01" db="EMBL/GenBank/DDBJ databases">
        <title>Genome Assembly of Bacillus badius MTCC 1458.</title>
        <authorList>
            <person name="Verma A."/>
            <person name="Khatri I."/>
            <person name="Mual P."/>
            <person name="Subramanian S."/>
            <person name="Krishnamurthi S."/>
        </authorList>
    </citation>
    <scope>NUCLEOTIDE SEQUENCE [LARGE SCALE GENOMIC DNA]</scope>
    <source>
        <strain evidence="5 6">MTCC 1458</strain>
    </source>
</reference>
<dbReference type="PANTHER" id="PTHR12151">
    <property type="entry name" value="ELECTRON TRANSPORT PROTIN SCO1/SENC FAMILY MEMBER"/>
    <property type="match status" value="1"/>
</dbReference>
<dbReference type="EMBL" id="JXLP01000003">
    <property type="protein sequence ID" value="KIL79290.1"/>
    <property type="molecule type" value="Genomic_DNA"/>
</dbReference>
<evidence type="ECO:0000256" key="2">
    <source>
        <dbReference type="ARBA" id="ARBA00023008"/>
    </source>
</evidence>
<comment type="similarity">
    <text evidence="1">Belongs to the SCO1/2 family.</text>
</comment>
<keyword evidence="3" id="KW-0732">Signal</keyword>
<feature type="signal peptide" evidence="3">
    <location>
        <begin position="1"/>
        <end position="20"/>
    </location>
</feature>
<comment type="caution">
    <text evidence="5">The sequence shown here is derived from an EMBL/GenBank/DDBJ whole genome shotgun (WGS) entry which is preliminary data.</text>
</comment>